<feature type="domain" description="HTH cro/C1-type" evidence="2">
    <location>
        <begin position="47"/>
        <end position="100"/>
    </location>
</feature>
<organism evidence="3 4">
    <name type="scientific">Falsiroseomonas oleicola</name>
    <dbReference type="NCBI Taxonomy" id="2801474"/>
    <lineage>
        <taxon>Bacteria</taxon>
        <taxon>Pseudomonadati</taxon>
        <taxon>Pseudomonadota</taxon>
        <taxon>Alphaproteobacteria</taxon>
        <taxon>Acetobacterales</taxon>
        <taxon>Roseomonadaceae</taxon>
        <taxon>Falsiroseomonas</taxon>
    </lineage>
</organism>
<evidence type="ECO:0000256" key="1">
    <source>
        <dbReference type="SAM" id="MobiDB-lite"/>
    </source>
</evidence>
<feature type="region of interest" description="Disordered" evidence="1">
    <location>
        <begin position="140"/>
        <end position="211"/>
    </location>
</feature>
<evidence type="ECO:0000259" key="2">
    <source>
        <dbReference type="PROSITE" id="PS50943"/>
    </source>
</evidence>
<gene>
    <name evidence="3" type="ORF">JJQ90_09690</name>
</gene>
<dbReference type="EMBL" id="JAERQM010000002">
    <property type="protein sequence ID" value="MBU8543976.1"/>
    <property type="molecule type" value="Genomic_DNA"/>
</dbReference>
<keyword evidence="4" id="KW-1185">Reference proteome</keyword>
<name>A0ABS6H5N2_9PROT</name>
<evidence type="ECO:0000313" key="4">
    <source>
        <dbReference type="Proteomes" id="UP000689967"/>
    </source>
</evidence>
<dbReference type="Proteomes" id="UP000689967">
    <property type="component" value="Unassembled WGS sequence"/>
</dbReference>
<evidence type="ECO:0000313" key="3">
    <source>
        <dbReference type="EMBL" id="MBU8543976.1"/>
    </source>
</evidence>
<protein>
    <submittedName>
        <fullName evidence="3">Helix-turn-helix transcriptional regulator</fullName>
    </submittedName>
</protein>
<proteinExistence type="predicted"/>
<feature type="compositionally biased region" description="Basic and acidic residues" evidence="1">
    <location>
        <begin position="200"/>
        <end position="211"/>
    </location>
</feature>
<feature type="compositionally biased region" description="Low complexity" evidence="1">
    <location>
        <begin position="146"/>
        <end position="155"/>
    </location>
</feature>
<dbReference type="RefSeq" id="WP_216874736.1">
    <property type="nucleotide sequence ID" value="NZ_JAERQM010000002.1"/>
</dbReference>
<sequence>MTFVNHHPESKRVVLRCGTSVTTCGMPKTTTRPAGATEQLRQAGLRLAAAREAMRLSQDQLAKQIGASRTALANWEGGTRKPDVLALARAQEIGIPMEWVMLGNRRHIEFGIMNDLEEACARMGAVMDGPVASWPMAAERRQAVDPRAPSAAAAPRRNDTALHETPKPPAGMKEHQTAAPRPGRKRGRPPGSGRSGKKTPKNDPPKRHPAA</sequence>
<feature type="compositionally biased region" description="Basic and acidic residues" evidence="1">
    <location>
        <begin position="156"/>
        <end position="176"/>
    </location>
</feature>
<dbReference type="Pfam" id="PF12844">
    <property type="entry name" value="HTH_19"/>
    <property type="match status" value="1"/>
</dbReference>
<dbReference type="InterPro" id="IPR001387">
    <property type="entry name" value="Cro/C1-type_HTH"/>
</dbReference>
<dbReference type="CDD" id="cd00093">
    <property type="entry name" value="HTH_XRE"/>
    <property type="match status" value="1"/>
</dbReference>
<dbReference type="SMART" id="SM00530">
    <property type="entry name" value="HTH_XRE"/>
    <property type="match status" value="1"/>
</dbReference>
<comment type="caution">
    <text evidence="3">The sequence shown here is derived from an EMBL/GenBank/DDBJ whole genome shotgun (WGS) entry which is preliminary data.</text>
</comment>
<dbReference type="PROSITE" id="PS50943">
    <property type="entry name" value="HTH_CROC1"/>
    <property type="match status" value="1"/>
</dbReference>
<reference evidence="3 4" key="1">
    <citation type="submission" date="2021-01" db="EMBL/GenBank/DDBJ databases">
        <title>Roseomonas sp. nov, a bacterium isolated from an oil production mixture in Yumen Oilfield.</title>
        <authorList>
            <person name="Wu D."/>
        </authorList>
    </citation>
    <scope>NUCLEOTIDE SEQUENCE [LARGE SCALE GENOMIC DNA]</scope>
    <source>
        <strain evidence="3 4">ROY-5-3</strain>
    </source>
</reference>
<accession>A0ABS6H5N2</accession>